<gene>
    <name evidence="1" type="ORF">KXQ929_LOCUS36827</name>
</gene>
<organism evidence="1 2">
    <name type="scientific">Adineta steineri</name>
    <dbReference type="NCBI Taxonomy" id="433720"/>
    <lineage>
        <taxon>Eukaryota</taxon>
        <taxon>Metazoa</taxon>
        <taxon>Spiralia</taxon>
        <taxon>Gnathifera</taxon>
        <taxon>Rotifera</taxon>
        <taxon>Eurotatoria</taxon>
        <taxon>Bdelloidea</taxon>
        <taxon>Adinetida</taxon>
        <taxon>Adinetidae</taxon>
        <taxon>Adineta</taxon>
    </lineage>
</organism>
<dbReference type="EMBL" id="CAJOBB010005868">
    <property type="protein sequence ID" value="CAF4143246.1"/>
    <property type="molecule type" value="Genomic_DNA"/>
</dbReference>
<proteinExistence type="predicted"/>
<accession>A0A819Y0S3</accession>
<protein>
    <submittedName>
        <fullName evidence="1">Uncharacterized protein</fullName>
    </submittedName>
</protein>
<name>A0A819Y0S3_9BILA</name>
<evidence type="ECO:0000313" key="2">
    <source>
        <dbReference type="Proteomes" id="UP000663868"/>
    </source>
</evidence>
<evidence type="ECO:0000313" key="1">
    <source>
        <dbReference type="EMBL" id="CAF4143246.1"/>
    </source>
</evidence>
<comment type="caution">
    <text evidence="1">The sequence shown here is derived from an EMBL/GenBank/DDBJ whole genome shotgun (WGS) entry which is preliminary data.</text>
</comment>
<reference evidence="1" key="1">
    <citation type="submission" date="2021-02" db="EMBL/GenBank/DDBJ databases">
        <authorList>
            <person name="Nowell W R."/>
        </authorList>
    </citation>
    <scope>NUCLEOTIDE SEQUENCE</scope>
</reference>
<dbReference type="AlphaFoldDB" id="A0A819Y0S3"/>
<sequence>MIYKIVLYKYFFEHFVVNVPHVTNYEVLVGLCEMDREKYISPVYHASRSTPDGLEHFKEEFGYFYGKCLYTQVTQLCQQPRSTTQPA</sequence>
<dbReference type="Proteomes" id="UP000663868">
    <property type="component" value="Unassembled WGS sequence"/>
</dbReference>